<feature type="non-terminal residue" evidence="3">
    <location>
        <position position="1"/>
    </location>
</feature>
<organism evidence="3 5">
    <name type="scientific">Notoacmeibacter marinus</name>
    <dbReference type="NCBI Taxonomy" id="1876515"/>
    <lineage>
        <taxon>Bacteria</taxon>
        <taxon>Pseudomonadati</taxon>
        <taxon>Pseudomonadota</taxon>
        <taxon>Alphaproteobacteria</taxon>
        <taxon>Hyphomicrobiales</taxon>
        <taxon>Notoacmeibacteraceae</taxon>
        <taxon>Notoacmeibacter</taxon>
    </lineage>
</organism>
<keyword evidence="2" id="KW-0560">Oxidoreductase</keyword>
<evidence type="ECO:0000256" key="1">
    <source>
        <dbReference type="ARBA" id="ARBA00022946"/>
    </source>
</evidence>
<comment type="caution">
    <text evidence="3">The sequence shown here is derived from an EMBL/GenBank/DDBJ whole genome shotgun (WGS) entry which is preliminary data.</text>
</comment>
<protein>
    <submittedName>
        <fullName evidence="3">Glutaryl-CoA dehydrogenase</fullName>
    </submittedName>
</protein>
<keyword evidence="5" id="KW-1185">Reference proteome</keyword>
<reference evidence="5" key="1">
    <citation type="journal article" date="2017" name="Int. J. Syst. Evol. Microbiol.">
        <title>Notoacmeibacter marinus gen. nov., sp. nov., isolated from the gut of a limpet and proposal of Notoacmeibacteraceae fam. nov. in the order Rhizobiales of the class Alphaproteobacteria.</title>
        <authorList>
            <person name="Huang Z."/>
            <person name="Guo F."/>
            <person name="Lai Q."/>
        </authorList>
    </citation>
    <scope>NUCLEOTIDE SEQUENCE [LARGE SCALE GENOMIC DNA]</scope>
    <source>
        <strain evidence="5">XMTR2A4</strain>
    </source>
</reference>
<evidence type="ECO:0000313" key="5">
    <source>
        <dbReference type="Proteomes" id="UP000215405"/>
    </source>
</evidence>
<dbReference type="Proteomes" id="UP000215405">
    <property type="component" value="Unassembled WGS sequence"/>
</dbReference>
<dbReference type="EMBL" id="NBYO01000003">
    <property type="protein sequence ID" value="OXS98992.1"/>
    <property type="molecule type" value="Genomic_DNA"/>
</dbReference>
<dbReference type="EMBL" id="NBYO01000003">
    <property type="protein sequence ID" value="OXS99585.1"/>
    <property type="molecule type" value="Genomic_DNA"/>
</dbReference>
<evidence type="ECO:0000313" key="4">
    <source>
        <dbReference type="EMBL" id="OXS99585.1"/>
    </source>
</evidence>
<sequence length="35" mass="3998">MRHAQNLETVNTYEGTHDVHALILGRAQTDIQAFF</sequence>
<accession>A0A231USQ9</accession>
<dbReference type="GO" id="GO:0046949">
    <property type="term" value="P:fatty-acyl-CoA biosynthetic process"/>
    <property type="evidence" value="ECO:0007669"/>
    <property type="project" value="TreeGrafter"/>
</dbReference>
<dbReference type="AlphaFoldDB" id="A0A231USQ9"/>
<dbReference type="GO" id="GO:0033539">
    <property type="term" value="P:fatty acid beta-oxidation using acyl-CoA dehydrogenase"/>
    <property type="evidence" value="ECO:0007669"/>
    <property type="project" value="TreeGrafter"/>
</dbReference>
<name>A0A231USQ9_9HYPH</name>
<dbReference type="GO" id="GO:0050660">
    <property type="term" value="F:flavin adenine dinucleotide binding"/>
    <property type="evidence" value="ECO:0007669"/>
    <property type="project" value="TreeGrafter"/>
</dbReference>
<proteinExistence type="predicted"/>
<gene>
    <name evidence="3" type="ORF">B7H23_12310</name>
    <name evidence="4" type="ORF">B7H23_15775</name>
</gene>
<reference evidence="3" key="2">
    <citation type="journal article" date="2017" name="Int. J. Syst. Evol. Microbiol.">
        <title>Notoacmeibacter marinus gen. nov., sp. nov., isolated from the gut of a limpet and proposal of Notoacmeibacteraceae fam. nov. in the order Rhizobiales of Alphaproteobacteria.</title>
        <authorList>
            <person name="Huang Z."/>
            <person name="Guo F."/>
            <person name="Lai Q."/>
        </authorList>
    </citation>
    <scope>NUCLEOTIDE SEQUENCE</scope>
    <source>
        <strain evidence="3">XMTR2A4</strain>
    </source>
</reference>
<dbReference type="PANTHER" id="PTHR42807">
    <property type="entry name" value="GLUTARYL-COA DEHYDROGENASE, MITOCHONDRIAL"/>
    <property type="match status" value="1"/>
</dbReference>
<dbReference type="PANTHER" id="PTHR42807:SF1">
    <property type="entry name" value="GLUTARYL-COA DEHYDROGENASE, MITOCHONDRIAL"/>
    <property type="match status" value="1"/>
</dbReference>
<evidence type="ECO:0000256" key="2">
    <source>
        <dbReference type="ARBA" id="ARBA00023002"/>
    </source>
</evidence>
<dbReference type="GO" id="GO:0004361">
    <property type="term" value="F:glutaryl-CoA dehydrogenase activity"/>
    <property type="evidence" value="ECO:0007669"/>
    <property type="project" value="TreeGrafter"/>
</dbReference>
<dbReference type="InterPro" id="IPR052033">
    <property type="entry name" value="Glutaryl-CoA_DH_mitochondrial"/>
</dbReference>
<evidence type="ECO:0000313" key="3">
    <source>
        <dbReference type="EMBL" id="OXS98992.1"/>
    </source>
</evidence>
<keyword evidence="1" id="KW-0809">Transit peptide</keyword>
<dbReference type="GO" id="GO:0000062">
    <property type="term" value="F:fatty-acyl-CoA binding"/>
    <property type="evidence" value="ECO:0007669"/>
    <property type="project" value="TreeGrafter"/>
</dbReference>